<accession>I0HQB4</accession>
<dbReference type="KEGG" id="rge:RGE_18600"/>
<sequence>MDPVKTPLRLVSLACLLALAACGGGSGDDEAVANEQATAASVSDAELAQASALLDTASDRSAWTDAEGTSTDTVAAGDETALMVSAAATSLRTPKKSGSTPTPTPAPSTTAVSDSARIAAATATAQSTSNACSKVRPFYWEIGNAAGKQASGSIAAGSTAAVKSSAPITIASASKWLYGAYVAQARAGVLTGTDRKYLSMTAGYVSLSTCSGLSSVDACLSTGSNGVYSSGYDGIFDYDGGHMEKHASLIGLGALTTKALATEVRAKLGSDVALSYSQPLMAGGAVISTDAYALFLRKILGGKLQMASLLGTGTVCTNPTTCATAAYAPLPASESWHYSVAHWVEDDPKVGDGAFSSPGAFGFYPWIDATKTNYGIVARVATNGALGSVNCGRLIRSAWATGVAK</sequence>
<dbReference type="STRING" id="983917.RGE_18600"/>
<proteinExistence type="predicted"/>
<keyword evidence="4" id="KW-1185">Reference proteome</keyword>
<evidence type="ECO:0000256" key="1">
    <source>
        <dbReference type="SAM" id="MobiDB-lite"/>
    </source>
</evidence>
<evidence type="ECO:0000313" key="4">
    <source>
        <dbReference type="Proteomes" id="UP000007883"/>
    </source>
</evidence>
<reference evidence="3 4" key="1">
    <citation type="journal article" date="2012" name="J. Bacteriol.">
        <title>Complete genome sequence of phototrophic betaproteobacterium Rubrivivax gelatinosus IL144.</title>
        <authorList>
            <person name="Nagashima S."/>
            <person name="Kamimura A."/>
            <person name="Shimizu T."/>
            <person name="Nakamura-isaki S."/>
            <person name="Aono E."/>
            <person name="Sakamoto K."/>
            <person name="Ichikawa N."/>
            <person name="Nakazawa H."/>
            <person name="Sekine M."/>
            <person name="Yamazaki S."/>
            <person name="Fujita N."/>
            <person name="Shimada K."/>
            <person name="Hanada S."/>
            <person name="Nagashima K.V.P."/>
        </authorList>
    </citation>
    <scope>NUCLEOTIDE SEQUENCE [LARGE SCALE GENOMIC DNA]</scope>
    <source>
        <strain evidence="4">NBRC 100245 / IL144</strain>
    </source>
</reference>
<organism evidence="3 4">
    <name type="scientific">Rubrivivax gelatinosus (strain NBRC 100245 / IL144)</name>
    <dbReference type="NCBI Taxonomy" id="983917"/>
    <lineage>
        <taxon>Bacteria</taxon>
        <taxon>Pseudomonadati</taxon>
        <taxon>Pseudomonadota</taxon>
        <taxon>Betaproteobacteria</taxon>
        <taxon>Burkholderiales</taxon>
        <taxon>Sphaerotilaceae</taxon>
        <taxon>Rubrivivax</taxon>
    </lineage>
</organism>
<feature type="chain" id="PRO_5003628063" description="Beta-lactamase family protein" evidence="2">
    <location>
        <begin position="21"/>
        <end position="405"/>
    </location>
</feature>
<dbReference type="InterPro" id="IPR012338">
    <property type="entry name" value="Beta-lactam/transpept-like"/>
</dbReference>
<dbReference type="PROSITE" id="PS51257">
    <property type="entry name" value="PROKAR_LIPOPROTEIN"/>
    <property type="match status" value="1"/>
</dbReference>
<evidence type="ECO:0000256" key="2">
    <source>
        <dbReference type="SAM" id="SignalP"/>
    </source>
</evidence>
<keyword evidence="2" id="KW-0732">Signal</keyword>
<evidence type="ECO:0008006" key="5">
    <source>
        <dbReference type="Google" id="ProtNLM"/>
    </source>
</evidence>
<dbReference type="Proteomes" id="UP000007883">
    <property type="component" value="Chromosome"/>
</dbReference>
<evidence type="ECO:0000313" key="3">
    <source>
        <dbReference type="EMBL" id="BAL95201.1"/>
    </source>
</evidence>
<gene>
    <name evidence="3" type="ordered locus">RGE_18600</name>
</gene>
<feature type="region of interest" description="Disordered" evidence="1">
    <location>
        <begin position="90"/>
        <end position="113"/>
    </location>
</feature>
<dbReference type="eggNOG" id="COG1680">
    <property type="taxonomic scope" value="Bacteria"/>
</dbReference>
<dbReference type="PATRIC" id="fig|983917.3.peg.1800"/>
<dbReference type="HOGENOM" id="CLU_056723_0_0_4"/>
<protein>
    <recommendedName>
        <fullName evidence="5">Beta-lactamase family protein</fullName>
    </recommendedName>
</protein>
<feature type="compositionally biased region" description="Low complexity" evidence="1">
    <location>
        <begin position="96"/>
        <end position="113"/>
    </location>
</feature>
<name>I0HQB4_RUBGI</name>
<feature type="signal peptide" evidence="2">
    <location>
        <begin position="1"/>
        <end position="20"/>
    </location>
</feature>
<dbReference type="Gene3D" id="3.40.710.10">
    <property type="entry name" value="DD-peptidase/beta-lactamase superfamily"/>
    <property type="match status" value="1"/>
</dbReference>
<dbReference type="AlphaFoldDB" id="I0HQB4"/>
<dbReference type="RefSeq" id="WP_014428064.1">
    <property type="nucleotide sequence ID" value="NC_017075.1"/>
</dbReference>
<dbReference type="EMBL" id="AP012320">
    <property type="protein sequence ID" value="BAL95201.1"/>
    <property type="molecule type" value="Genomic_DNA"/>
</dbReference>